<evidence type="ECO:0000256" key="4">
    <source>
        <dbReference type="ARBA" id="ARBA00022692"/>
    </source>
</evidence>
<protein>
    <submittedName>
        <fullName evidence="8">Unannotated protein</fullName>
    </submittedName>
</protein>
<dbReference type="GO" id="GO:0016780">
    <property type="term" value="F:phosphotransferase activity, for other substituted phosphate groups"/>
    <property type="evidence" value="ECO:0007669"/>
    <property type="project" value="InterPro"/>
</dbReference>
<feature type="transmembrane region" description="Helical" evidence="7">
    <location>
        <begin position="167"/>
        <end position="188"/>
    </location>
</feature>
<dbReference type="PROSITE" id="PS01348">
    <property type="entry name" value="MRAY_2"/>
    <property type="match status" value="1"/>
</dbReference>
<keyword evidence="4 7" id="KW-0812">Transmembrane</keyword>
<reference evidence="8" key="1">
    <citation type="submission" date="2020-05" db="EMBL/GenBank/DDBJ databases">
        <authorList>
            <person name="Chiriac C."/>
            <person name="Salcher M."/>
            <person name="Ghai R."/>
            <person name="Kavagutti S V."/>
        </authorList>
    </citation>
    <scope>NUCLEOTIDE SEQUENCE</scope>
</reference>
<feature type="transmembrane region" description="Helical" evidence="7">
    <location>
        <begin position="111"/>
        <end position="130"/>
    </location>
</feature>
<accession>A0A6J6S7C2</accession>
<evidence type="ECO:0000256" key="1">
    <source>
        <dbReference type="ARBA" id="ARBA00004651"/>
    </source>
</evidence>
<keyword evidence="2" id="KW-1003">Cell membrane</keyword>
<dbReference type="GO" id="GO:0071555">
    <property type="term" value="P:cell wall organization"/>
    <property type="evidence" value="ECO:0007669"/>
    <property type="project" value="TreeGrafter"/>
</dbReference>
<dbReference type="GO" id="GO:0009103">
    <property type="term" value="P:lipopolysaccharide biosynthetic process"/>
    <property type="evidence" value="ECO:0007669"/>
    <property type="project" value="TreeGrafter"/>
</dbReference>
<gene>
    <name evidence="8" type="ORF">UFOPK2754_00458</name>
    <name evidence="9" type="ORF">UFOPK3543_02411</name>
    <name evidence="10" type="ORF">UFOPK3967_02256</name>
</gene>
<name>A0A6J6S7C2_9ZZZZ</name>
<dbReference type="GO" id="GO:0005886">
    <property type="term" value="C:plasma membrane"/>
    <property type="evidence" value="ECO:0007669"/>
    <property type="project" value="UniProtKB-SubCell"/>
</dbReference>
<evidence type="ECO:0000256" key="6">
    <source>
        <dbReference type="ARBA" id="ARBA00023136"/>
    </source>
</evidence>
<comment type="subcellular location">
    <subcellularLocation>
        <location evidence="1">Cell membrane</location>
        <topology evidence="1">Multi-pass membrane protein</topology>
    </subcellularLocation>
</comment>
<feature type="transmembrane region" description="Helical" evidence="7">
    <location>
        <begin position="6"/>
        <end position="36"/>
    </location>
</feature>
<feature type="transmembrane region" description="Helical" evidence="7">
    <location>
        <begin position="225"/>
        <end position="246"/>
    </location>
</feature>
<feature type="transmembrane region" description="Helical" evidence="7">
    <location>
        <begin position="258"/>
        <end position="284"/>
    </location>
</feature>
<evidence type="ECO:0000313" key="10">
    <source>
        <dbReference type="EMBL" id="CAB5011436.1"/>
    </source>
</evidence>
<feature type="transmembrane region" description="Helical" evidence="7">
    <location>
        <begin position="136"/>
        <end position="155"/>
    </location>
</feature>
<evidence type="ECO:0000313" key="8">
    <source>
        <dbReference type="EMBL" id="CAB4730716.1"/>
    </source>
</evidence>
<evidence type="ECO:0000313" key="9">
    <source>
        <dbReference type="EMBL" id="CAB4926693.1"/>
    </source>
</evidence>
<feature type="transmembrane region" description="Helical" evidence="7">
    <location>
        <begin position="194"/>
        <end position="216"/>
    </location>
</feature>
<keyword evidence="5 7" id="KW-1133">Transmembrane helix</keyword>
<evidence type="ECO:0000256" key="7">
    <source>
        <dbReference type="SAM" id="Phobius"/>
    </source>
</evidence>
<evidence type="ECO:0000256" key="5">
    <source>
        <dbReference type="ARBA" id="ARBA00022989"/>
    </source>
</evidence>
<dbReference type="EMBL" id="CAEZYR010000010">
    <property type="protein sequence ID" value="CAB4730716.1"/>
    <property type="molecule type" value="Genomic_DNA"/>
</dbReference>
<dbReference type="Pfam" id="PF00953">
    <property type="entry name" value="Glycos_transf_4"/>
    <property type="match status" value="1"/>
</dbReference>
<sequence>MPSVTAYLVVLGVAAVVTYVATWAMRAIAATIGAIVPPGDRRVHARPTATAGGAAMFLGFVAAIGAAWAMSDFSLMFESQSEAWGIVIACAIIFAVGMIDDLREMSAPAKMAGMVLAGSTLTFAGVALVVFRVPFFGISFLSGDLSVLVTVIWVVGMMNAINLIDGLDGLAAGIVGIAAITFFLYAMRLGNENVVLPGNMGALIAVIVAGLCLGFLPHNFHPARIFMGDTGALLLGLLMAISTILVGGRTSQSFSGQAYFFFAPIFIPLVILGVPILDTALAIVRRASKRRGIAEADKDHLHHRLLRLGHTQQRSVSILWAWTALLSGLVLYPTYNHGRGNALIPIGILALGLMLFTVLHPLRRKSTQPGARAVDPFQEMLPFVGPPLEVGPLDLDTAVVEPPASEAAPHARFAPVQWLELPGPAGDT</sequence>
<evidence type="ECO:0000256" key="2">
    <source>
        <dbReference type="ARBA" id="ARBA00022475"/>
    </source>
</evidence>
<dbReference type="InterPro" id="IPR000715">
    <property type="entry name" value="Glycosyl_transferase_4"/>
</dbReference>
<dbReference type="GO" id="GO:0044038">
    <property type="term" value="P:cell wall macromolecule biosynthetic process"/>
    <property type="evidence" value="ECO:0007669"/>
    <property type="project" value="TreeGrafter"/>
</dbReference>
<feature type="transmembrane region" description="Helical" evidence="7">
    <location>
        <begin position="83"/>
        <end position="99"/>
    </location>
</feature>
<evidence type="ECO:0000256" key="3">
    <source>
        <dbReference type="ARBA" id="ARBA00022679"/>
    </source>
</evidence>
<dbReference type="InterPro" id="IPR018480">
    <property type="entry name" value="PNAcMuramoyl-5peptid_Trfase_CS"/>
</dbReference>
<proteinExistence type="predicted"/>
<dbReference type="PANTHER" id="PTHR22926">
    <property type="entry name" value="PHOSPHO-N-ACETYLMURAMOYL-PENTAPEPTIDE-TRANSFERASE"/>
    <property type="match status" value="1"/>
</dbReference>
<dbReference type="EMBL" id="CAFBOS010000163">
    <property type="protein sequence ID" value="CAB5011436.1"/>
    <property type="molecule type" value="Genomic_DNA"/>
</dbReference>
<feature type="transmembrane region" description="Helical" evidence="7">
    <location>
        <begin position="48"/>
        <end position="71"/>
    </location>
</feature>
<keyword evidence="6 7" id="KW-0472">Membrane</keyword>
<dbReference type="EMBL" id="CAFBMH010000118">
    <property type="protein sequence ID" value="CAB4926693.1"/>
    <property type="molecule type" value="Genomic_DNA"/>
</dbReference>
<feature type="transmembrane region" description="Helical" evidence="7">
    <location>
        <begin position="341"/>
        <end position="362"/>
    </location>
</feature>
<keyword evidence="3" id="KW-0808">Transferase</keyword>
<dbReference type="PANTHER" id="PTHR22926:SF3">
    <property type="entry name" value="UNDECAPRENYL-PHOSPHATE ALPHA-N-ACETYLGLUCOSAMINYL 1-PHOSPHATE TRANSFERASE"/>
    <property type="match status" value="1"/>
</dbReference>
<dbReference type="CDD" id="cd06853">
    <property type="entry name" value="GT_WecA_like"/>
    <property type="match status" value="1"/>
</dbReference>
<organism evidence="8">
    <name type="scientific">freshwater metagenome</name>
    <dbReference type="NCBI Taxonomy" id="449393"/>
    <lineage>
        <taxon>unclassified sequences</taxon>
        <taxon>metagenomes</taxon>
        <taxon>ecological metagenomes</taxon>
    </lineage>
</organism>
<dbReference type="AlphaFoldDB" id="A0A6J6S7C2"/>
<feature type="transmembrane region" description="Helical" evidence="7">
    <location>
        <begin position="316"/>
        <end position="335"/>
    </location>
</feature>